<evidence type="ECO:0000313" key="2">
    <source>
        <dbReference type="EMBL" id="KAK3052202.1"/>
    </source>
</evidence>
<name>A0AAJ0DE08_9PEZI</name>
<accession>A0AAJ0DE08</accession>
<dbReference type="AlphaFoldDB" id="A0AAJ0DE08"/>
<sequence length="345" mass="38475">MVDMSTTSAGLAWAIPVSPDLLGQALEAYDKFVPILNTLRLCHRYGKGTEVHITKLPVEILSAIEEIVYQDVQSRNSTWLENFKHYEHRCEPSDHPEAAAFAWEAALEEGGWECGKCSDGMSPCGEPGCTGHGSGTADDCSECGARLSEMADEYLSEQYEWCYDECPVFATRWEKQISQTTNGDFVKYDELLLKHFGLAVYFAETRISTDEPQKWPQDDNHDFHYGQPLQTTTCFVTLPRQAAKPVSYGLTEGEGEGGYASICAAQSHIVEIPSLYDNGKRSKQFGRLIRMLGLQPYVHESQLHGRISTQKKSTAAAKGPDVNPGEKDVSEEDRRKAGMWRLSSE</sequence>
<reference evidence="2" key="1">
    <citation type="submission" date="2023-04" db="EMBL/GenBank/DDBJ databases">
        <title>Black Yeasts Isolated from many extreme environments.</title>
        <authorList>
            <person name="Coleine C."/>
            <person name="Stajich J.E."/>
            <person name="Selbmann L."/>
        </authorList>
    </citation>
    <scope>NUCLEOTIDE SEQUENCE</scope>
    <source>
        <strain evidence="2">CCFEE 5312</strain>
    </source>
</reference>
<proteinExistence type="predicted"/>
<protein>
    <submittedName>
        <fullName evidence="2">Uncharacterized protein</fullName>
    </submittedName>
</protein>
<comment type="caution">
    <text evidence="2">The sequence shown here is derived from an EMBL/GenBank/DDBJ whole genome shotgun (WGS) entry which is preliminary data.</text>
</comment>
<evidence type="ECO:0000313" key="3">
    <source>
        <dbReference type="Proteomes" id="UP001271007"/>
    </source>
</evidence>
<gene>
    <name evidence="2" type="ORF">LTR09_006794</name>
</gene>
<feature type="region of interest" description="Disordered" evidence="1">
    <location>
        <begin position="303"/>
        <end position="345"/>
    </location>
</feature>
<feature type="compositionally biased region" description="Basic and acidic residues" evidence="1">
    <location>
        <begin position="324"/>
        <end position="336"/>
    </location>
</feature>
<dbReference type="Proteomes" id="UP001271007">
    <property type="component" value="Unassembled WGS sequence"/>
</dbReference>
<keyword evidence="3" id="KW-1185">Reference proteome</keyword>
<evidence type="ECO:0000256" key="1">
    <source>
        <dbReference type="SAM" id="MobiDB-lite"/>
    </source>
</evidence>
<dbReference type="EMBL" id="JAWDJX010000022">
    <property type="protein sequence ID" value="KAK3052202.1"/>
    <property type="molecule type" value="Genomic_DNA"/>
</dbReference>
<organism evidence="2 3">
    <name type="scientific">Extremus antarcticus</name>
    <dbReference type="NCBI Taxonomy" id="702011"/>
    <lineage>
        <taxon>Eukaryota</taxon>
        <taxon>Fungi</taxon>
        <taxon>Dikarya</taxon>
        <taxon>Ascomycota</taxon>
        <taxon>Pezizomycotina</taxon>
        <taxon>Dothideomycetes</taxon>
        <taxon>Dothideomycetidae</taxon>
        <taxon>Mycosphaerellales</taxon>
        <taxon>Extremaceae</taxon>
        <taxon>Extremus</taxon>
    </lineage>
</organism>